<reference evidence="1" key="1">
    <citation type="submission" date="2020-03" db="EMBL/GenBank/DDBJ databases">
        <title>The deep terrestrial virosphere.</title>
        <authorList>
            <person name="Holmfeldt K."/>
            <person name="Nilsson E."/>
            <person name="Simone D."/>
            <person name="Lopez-Fernandez M."/>
            <person name="Wu X."/>
            <person name="de Brujin I."/>
            <person name="Lundin D."/>
            <person name="Andersson A."/>
            <person name="Bertilsson S."/>
            <person name="Dopson M."/>
        </authorList>
    </citation>
    <scope>NUCLEOTIDE SEQUENCE</scope>
    <source>
        <strain evidence="1">TM448A01641</strain>
    </source>
</reference>
<organism evidence="1">
    <name type="scientific">viral metagenome</name>
    <dbReference type="NCBI Taxonomy" id="1070528"/>
    <lineage>
        <taxon>unclassified sequences</taxon>
        <taxon>metagenomes</taxon>
        <taxon>organismal metagenomes</taxon>
    </lineage>
</organism>
<sequence length="93" mass="10771">MFCREHNEYYNEYDSPCAGCDIKEFLDESYENLLAGVEILNGVLNGIFQKEELFYEVKELNEIQAFVNTIKDKIDSAFALELTEAIVRKHGKL</sequence>
<proteinExistence type="predicted"/>
<gene>
    <name evidence="1" type="ORF">TM448A01641_0018</name>
</gene>
<dbReference type="AlphaFoldDB" id="A0A6H1ZRY2"/>
<accession>A0A6H1ZRY2</accession>
<name>A0A6H1ZRY2_9ZZZZ</name>
<dbReference type="EMBL" id="MT144181">
    <property type="protein sequence ID" value="QJA50222.1"/>
    <property type="molecule type" value="Genomic_DNA"/>
</dbReference>
<evidence type="ECO:0000313" key="1">
    <source>
        <dbReference type="EMBL" id="QJA50222.1"/>
    </source>
</evidence>
<protein>
    <submittedName>
        <fullName evidence="1">Uncharacterized protein</fullName>
    </submittedName>
</protein>